<evidence type="ECO:0000256" key="1">
    <source>
        <dbReference type="ARBA" id="ARBA00023002"/>
    </source>
</evidence>
<sequence length="115" mass="12989">MSAVIFHNPRCTKSRLTLGILEEKGIDIEVIKYLENPPSAKELKVLLSELNMDARSLMRTFEAPYKEQNLDDESLSEDDLIQAMVDTPILIERPIVKTDKGIVIGRPPENVLTII</sequence>
<dbReference type="PANTHER" id="PTHR30041">
    <property type="entry name" value="ARSENATE REDUCTASE"/>
    <property type="match status" value="1"/>
</dbReference>
<gene>
    <name evidence="2" type="ORF">MNB_SUP05-13-700</name>
</gene>
<dbReference type="EC" id="1.20.4.1" evidence="2"/>
<name>A0A1W1DIV9_9ZZZZ</name>
<dbReference type="InterPro" id="IPR006660">
    <property type="entry name" value="Arsenate_reductase-like"/>
</dbReference>
<dbReference type="NCBIfam" id="TIGR00014">
    <property type="entry name" value="arsC"/>
    <property type="match status" value="1"/>
</dbReference>
<organism evidence="2">
    <name type="scientific">hydrothermal vent metagenome</name>
    <dbReference type="NCBI Taxonomy" id="652676"/>
    <lineage>
        <taxon>unclassified sequences</taxon>
        <taxon>metagenomes</taxon>
        <taxon>ecological metagenomes</taxon>
    </lineage>
</organism>
<dbReference type="Gene3D" id="3.40.30.10">
    <property type="entry name" value="Glutaredoxin"/>
    <property type="match status" value="1"/>
</dbReference>
<reference evidence="2" key="1">
    <citation type="submission" date="2016-10" db="EMBL/GenBank/DDBJ databases">
        <authorList>
            <person name="de Groot N.N."/>
        </authorList>
    </citation>
    <scope>NUCLEOTIDE SEQUENCE</scope>
</reference>
<proteinExistence type="predicted"/>
<dbReference type="PROSITE" id="PS51353">
    <property type="entry name" value="ARSC"/>
    <property type="match status" value="1"/>
</dbReference>
<dbReference type="GO" id="GO:0008794">
    <property type="term" value="F:arsenate reductase (glutaredoxin) activity"/>
    <property type="evidence" value="ECO:0007669"/>
    <property type="project" value="UniProtKB-EC"/>
</dbReference>
<dbReference type="CDD" id="cd03034">
    <property type="entry name" value="ArsC_ArsC"/>
    <property type="match status" value="1"/>
</dbReference>
<dbReference type="AlphaFoldDB" id="A0A1W1DIV9"/>
<evidence type="ECO:0000313" key="2">
    <source>
        <dbReference type="EMBL" id="SFV81264.1"/>
    </source>
</evidence>
<dbReference type="EMBL" id="FPHU01000136">
    <property type="protein sequence ID" value="SFV81264.1"/>
    <property type="molecule type" value="Genomic_DNA"/>
</dbReference>
<dbReference type="PANTHER" id="PTHR30041:SF4">
    <property type="entry name" value="ARSENATE REDUCTASE"/>
    <property type="match status" value="1"/>
</dbReference>
<protein>
    <submittedName>
        <fullName evidence="2">Arsenate reductase</fullName>
        <ecNumber evidence="2">1.20.4.1</ecNumber>
    </submittedName>
</protein>
<dbReference type="InterPro" id="IPR036249">
    <property type="entry name" value="Thioredoxin-like_sf"/>
</dbReference>
<keyword evidence="1 2" id="KW-0560">Oxidoreductase</keyword>
<dbReference type="Pfam" id="PF03960">
    <property type="entry name" value="ArsC"/>
    <property type="match status" value="1"/>
</dbReference>
<dbReference type="InterPro" id="IPR006659">
    <property type="entry name" value="Arsenate_reductase"/>
</dbReference>
<accession>A0A1W1DIV9</accession>
<dbReference type="SUPFAM" id="SSF52833">
    <property type="entry name" value="Thioredoxin-like"/>
    <property type="match status" value="1"/>
</dbReference>